<evidence type="ECO:0000313" key="2">
    <source>
        <dbReference type="EMBL" id="WOK06018.1"/>
    </source>
</evidence>
<dbReference type="Gene3D" id="3.10.180.10">
    <property type="entry name" value="2,3-Dihydroxybiphenyl 1,2-Dioxygenase, domain 1"/>
    <property type="match status" value="1"/>
</dbReference>
<gene>
    <name evidence="2" type="ORF">RT717_23360</name>
</gene>
<name>A0ABZ0ILX8_9BACT</name>
<dbReference type="RefSeq" id="WP_317488758.1">
    <property type="nucleotide sequence ID" value="NZ_CP136051.1"/>
</dbReference>
<evidence type="ECO:0000259" key="1">
    <source>
        <dbReference type="PROSITE" id="PS51819"/>
    </source>
</evidence>
<dbReference type="SUPFAM" id="SSF54593">
    <property type="entry name" value="Glyoxalase/Bleomycin resistance protein/Dihydroxybiphenyl dioxygenase"/>
    <property type="match status" value="1"/>
</dbReference>
<reference evidence="2 3" key="1">
    <citation type="journal article" date="2023" name="Microbiol. Resour. Announc.">
        <title>Complete Genome Sequence of Imperialibacter roseus strain P4T.</title>
        <authorList>
            <person name="Tizabi D.R."/>
            <person name="Bachvaroff T."/>
            <person name="Hill R.T."/>
        </authorList>
    </citation>
    <scope>NUCLEOTIDE SEQUENCE [LARGE SCALE GENOMIC DNA]</scope>
    <source>
        <strain evidence="2 3">P4T</strain>
    </source>
</reference>
<dbReference type="EMBL" id="CP136051">
    <property type="protein sequence ID" value="WOK06018.1"/>
    <property type="molecule type" value="Genomic_DNA"/>
</dbReference>
<accession>A0ABZ0ILX8</accession>
<dbReference type="PROSITE" id="PS51819">
    <property type="entry name" value="VOC"/>
    <property type="match status" value="1"/>
</dbReference>
<dbReference type="InterPro" id="IPR029068">
    <property type="entry name" value="Glyas_Bleomycin-R_OHBP_Dase"/>
</dbReference>
<feature type="domain" description="VOC" evidence="1">
    <location>
        <begin position="1"/>
        <end position="113"/>
    </location>
</feature>
<dbReference type="Proteomes" id="UP001302349">
    <property type="component" value="Chromosome"/>
</dbReference>
<dbReference type="InterPro" id="IPR037523">
    <property type="entry name" value="VOC_core"/>
</dbReference>
<keyword evidence="3" id="KW-1185">Reference proteome</keyword>
<dbReference type="Pfam" id="PF00903">
    <property type="entry name" value="Glyoxalase"/>
    <property type="match status" value="1"/>
</dbReference>
<proteinExistence type="predicted"/>
<dbReference type="InterPro" id="IPR004360">
    <property type="entry name" value="Glyas_Fos-R_dOase_dom"/>
</dbReference>
<organism evidence="2 3">
    <name type="scientific">Imperialibacter roseus</name>
    <dbReference type="NCBI Taxonomy" id="1324217"/>
    <lineage>
        <taxon>Bacteria</taxon>
        <taxon>Pseudomonadati</taxon>
        <taxon>Bacteroidota</taxon>
        <taxon>Cytophagia</taxon>
        <taxon>Cytophagales</taxon>
        <taxon>Flammeovirgaceae</taxon>
        <taxon>Imperialibacter</taxon>
    </lineage>
</organism>
<protein>
    <submittedName>
        <fullName evidence="2">VOC family protein</fullName>
    </submittedName>
</protein>
<evidence type="ECO:0000313" key="3">
    <source>
        <dbReference type="Proteomes" id="UP001302349"/>
    </source>
</evidence>
<sequence>MSDLEATRKFYHECLSLPVIAMVPGRHVFFDVGDTVLLCFDASATRNEKVLPPHYAEGKQHIAFEVPASTYDRWKAALLKKGVEITHEQKWKEEIYSFYFEDPDGHVIEIVPPGLW</sequence>